<sequence length="119" mass="12737">VPFFLGVALGQIVAAGCWLLVDGFTGTVAIACSFTKFITQQPKGDEPVDIQTIQHAIDALPRHHLTNLPTPLAACPRLSAELGGPRIWIKRDDMTGLAFGGNKSRYLEFTLAEATAQGC</sequence>
<reference evidence="1" key="1">
    <citation type="submission" date="2018-05" db="EMBL/GenBank/DDBJ databases">
        <authorList>
            <person name="Lanie J.A."/>
            <person name="Ng W.-L."/>
            <person name="Kazmierczak K.M."/>
            <person name="Andrzejewski T.M."/>
            <person name="Davidsen T.M."/>
            <person name="Wayne K.J."/>
            <person name="Tettelin H."/>
            <person name="Glass J.I."/>
            <person name="Rusch D."/>
            <person name="Podicherti R."/>
            <person name="Tsui H.-C.T."/>
            <person name="Winkler M.E."/>
        </authorList>
    </citation>
    <scope>NUCLEOTIDE SEQUENCE</scope>
</reference>
<feature type="non-terminal residue" evidence="1">
    <location>
        <position position="1"/>
    </location>
</feature>
<evidence type="ECO:0008006" key="2">
    <source>
        <dbReference type="Google" id="ProtNLM"/>
    </source>
</evidence>
<dbReference type="SUPFAM" id="SSF53686">
    <property type="entry name" value="Tryptophan synthase beta subunit-like PLP-dependent enzymes"/>
    <property type="match status" value="1"/>
</dbReference>
<accession>A0A382M5R2</accession>
<organism evidence="1">
    <name type="scientific">marine metagenome</name>
    <dbReference type="NCBI Taxonomy" id="408172"/>
    <lineage>
        <taxon>unclassified sequences</taxon>
        <taxon>metagenomes</taxon>
        <taxon>ecological metagenomes</taxon>
    </lineage>
</organism>
<feature type="non-terminal residue" evidence="1">
    <location>
        <position position="119"/>
    </location>
</feature>
<evidence type="ECO:0000313" key="1">
    <source>
        <dbReference type="EMBL" id="SVC43958.1"/>
    </source>
</evidence>
<dbReference type="EMBL" id="UINC01091299">
    <property type="protein sequence ID" value="SVC43958.1"/>
    <property type="molecule type" value="Genomic_DNA"/>
</dbReference>
<gene>
    <name evidence="1" type="ORF">METZ01_LOCUS296812</name>
</gene>
<proteinExistence type="predicted"/>
<dbReference type="AlphaFoldDB" id="A0A382M5R2"/>
<name>A0A382M5R2_9ZZZZ</name>
<dbReference type="InterPro" id="IPR036052">
    <property type="entry name" value="TrpB-like_PALP_sf"/>
</dbReference>
<dbReference type="Gene3D" id="3.40.50.1100">
    <property type="match status" value="2"/>
</dbReference>
<protein>
    <recommendedName>
        <fullName evidence="2">Tryptophan synthase beta chain-like PALP domain-containing protein</fullName>
    </recommendedName>
</protein>